<feature type="transmembrane region" description="Helical" evidence="1">
    <location>
        <begin position="71"/>
        <end position="87"/>
    </location>
</feature>
<dbReference type="GeneID" id="10509216"/>
<keyword evidence="1" id="KW-0472">Membrane</keyword>
<feature type="transmembrane region" description="Helical" evidence="1">
    <location>
        <begin position="140"/>
        <end position="162"/>
    </location>
</feature>
<protein>
    <submittedName>
        <fullName evidence="2">Uncharacterized protein</fullName>
    </submittedName>
</protein>
<keyword evidence="3" id="KW-1185">Reference proteome</keyword>
<feature type="transmembrane region" description="Helical" evidence="1">
    <location>
        <begin position="247"/>
        <end position="268"/>
    </location>
</feature>
<gene>
    <name evidence="2" type="ORF">DICPUDRAFT_74315</name>
</gene>
<keyword evidence="1" id="KW-1133">Transmembrane helix</keyword>
<evidence type="ECO:0000313" key="2">
    <source>
        <dbReference type="EMBL" id="EGC40121.1"/>
    </source>
</evidence>
<feature type="transmembrane region" description="Helical" evidence="1">
    <location>
        <begin position="12"/>
        <end position="32"/>
    </location>
</feature>
<feature type="transmembrane region" description="Helical" evidence="1">
    <location>
        <begin position="212"/>
        <end position="241"/>
    </location>
</feature>
<dbReference type="KEGG" id="dpp:DICPUDRAFT_74315"/>
<dbReference type="RefSeq" id="XP_003283311.1">
    <property type="nucleotide sequence ID" value="XM_003283263.1"/>
</dbReference>
<evidence type="ECO:0000313" key="3">
    <source>
        <dbReference type="Proteomes" id="UP000001064"/>
    </source>
</evidence>
<feature type="transmembrane region" description="Helical" evidence="1">
    <location>
        <begin position="99"/>
        <end position="119"/>
    </location>
</feature>
<reference evidence="3" key="1">
    <citation type="journal article" date="2011" name="Genome Biol.">
        <title>Comparative genomics of the social amoebae Dictyostelium discoideum and Dictyostelium purpureum.</title>
        <authorList>
            <consortium name="US DOE Joint Genome Institute (JGI-PGF)"/>
            <person name="Sucgang R."/>
            <person name="Kuo A."/>
            <person name="Tian X."/>
            <person name="Salerno W."/>
            <person name="Parikh A."/>
            <person name="Feasley C.L."/>
            <person name="Dalin E."/>
            <person name="Tu H."/>
            <person name="Huang E."/>
            <person name="Barry K."/>
            <person name="Lindquist E."/>
            <person name="Shapiro H."/>
            <person name="Bruce D."/>
            <person name="Schmutz J."/>
            <person name="Salamov A."/>
            <person name="Fey P."/>
            <person name="Gaudet P."/>
            <person name="Anjard C."/>
            <person name="Babu M.M."/>
            <person name="Basu S."/>
            <person name="Bushmanova Y."/>
            <person name="van der Wel H."/>
            <person name="Katoh-Kurasawa M."/>
            <person name="Dinh C."/>
            <person name="Coutinho P.M."/>
            <person name="Saito T."/>
            <person name="Elias M."/>
            <person name="Schaap P."/>
            <person name="Kay R.R."/>
            <person name="Henrissat B."/>
            <person name="Eichinger L."/>
            <person name="Rivero F."/>
            <person name="Putnam N.H."/>
            <person name="West C.M."/>
            <person name="Loomis W.F."/>
            <person name="Chisholm R.L."/>
            <person name="Shaulsky G."/>
            <person name="Strassmann J.E."/>
            <person name="Queller D.C."/>
            <person name="Kuspa A."/>
            <person name="Grigoriev I.V."/>
        </authorList>
    </citation>
    <scope>NUCLEOTIDE SEQUENCE [LARGE SCALE GENOMIC DNA]</scope>
    <source>
        <strain evidence="3">QSDP1</strain>
    </source>
</reference>
<dbReference type="Proteomes" id="UP000001064">
    <property type="component" value="Unassembled WGS sequence"/>
</dbReference>
<dbReference type="EMBL" id="GL870946">
    <property type="protein sequence ID" value="EGC40121.1"/>
    <property type="molecule type" value="Genomic_DNA"/>
</dbReference>
<dbReference type="AlphaFoldDB" id="F0Z7D5"/>
<accession>F0Z7D5</accession>
<feature type="transmembrane region" description="Helical" evidence="1">
    <location>
        <begin position="38"/>
        <end position="59"/>
    </location>
</feature>
<feature type="transmembrane region" description="Helical" evidence="1">
    <location>
        <begin position="174"/>
        <end position="200"/>
    </location>
</feature>
<proteinExistence type="predicted"/>
<organism evidence="2 3">
    <name type="scientific">Dictyostelium purpureum</name>
    <name type="common">Slime mold</name>
    <dbReference type="NCBI Taxonomy" id="5786"/>
    <lineage>
        <taxon>Eukaryota</taxon>
        <taxon>Amoebozoa</taxon>
        <taxon>Evosea</taxon>
        <taxon>Eumycetozoa</taxon>
        <taxon>Dictyostelia</taxon>
        <taxon>Dictyosteliales</taxon>
        <taxon>Dictyosteliaceae</taxon>
        <taxon>Dictyostelium</taxon>
    </lineage>
</organism>
<dbReference type="VEuPathDB" id="AmoebaDB:DICPUDRAFT_74315"/>
<dbReference type="InParanoid" id="F0Z7D5"/>
<name>F0Z7D5_DICPU</name>
<keyword evidence="1" id="KW-0812">Transmembrane</keyword>
<evidence type="ECO:0000256" key="1">
    <source>
        <dbReference type="SAM" id="Phobius"/>
    </source>
</evidence>
<sequence>MKLIKLFSSLGNIIMISGVFLLIFSLLLFIKIKFHFEINLHIISIPLYLLLVLSIISTFTTLKNIINWKPLWCIYIAVWFIFLTITNESVQRKWEFNKYFKGFIAIQSTILFALFMLGLKDLILFIGKIKYGFNIRYVKYIFTVLISVIKIPAIILFCLNWVPSESKGEYYFSYSLLGCMSSFFVADIITIGFCISYMSYSFFKIFTNQADLYPIMGFPMIIIIIISITSIIFKIFVSLIIDYKHSLNLYLLFSPIVFGESLIILLGYSLKKSGYTLSNIFPNREENIPIINYII</sequence>